<dbReference type="RefSeq" id="WP_087715927.1">
    <property type="nucleotide sequence ID" value="NZ_MZZJ01000003.1"/>
</dbReference>
<dbReference type="AlphaFoldDB" id="A0A4Q0HW79"/>
<accession>A0A4Q0HW79</accession>
<sequence length="589" mass="66864">MAVAKVKKALVDFAKGEKDRAIVLKGDWGTGKTHLWKKVVLESRGSFHKRNYSYVSLFGLNSLKDLKKSIYENKVYRERAHIASDESSFEENLKDISGRFAGWMRKGSSLFNDASAFGVKGIAPIVESLQFLRVTDTLICLDDFERKGSGLHDREILGLISLLVESKNCRVVMLLNDGEVSKGDFISYHEKVFDYELTFAPSIDEAVGLIFGGEDELHPVIARNSAKLKISNIRLLKKIDYFVGLLKPILRDADSKVVEQALHVLPLAVLVIYGGGSNKVDIDFMQNYEGGLTGYLPYADEPSDAEKEELAELEAKIEYLESYGFHHCDDFDKAIIDLVKKGYADEDALKLLVEKFYDKIRLTYELSLYHKAWDVYRSSFHVNDKEVFKAFDEVLSVTLQRLNLFQLGQVSTLYESLGKESEVHAAVDEYFSTVMLKSDLKSEDDHFQWPKNEYVLKRLDSYFNSLKTVREVQDIVIEAIGGAGLRSQDLILELGGKTESEFLDFLNSYNCSDLNDILKMCLDCGESRHPELEVQQAEHRIFLNVYNSLLTISESSIVNKSRTAPHISRYQKVYETLLRTTREAESPTA</sequence>
<dbReference type="EMBL" id="MZZJ01000003">
    <property type="protein sequence ID" value="RXE53535.1"/>
    <property type="molecule type" value="Genomic_DNA"/>
</dbReference>
<reference evidence="1 2" key="1">
    <citation type="submission" date="2017-03" db="EMBL/GenBank/DDBJ databases">
        <title>Pseudomonas azotoformans: Salt tolerant bacteria having multiple plant growth promoting attributes.</title>
        <authorList>
            <person name="Srivastava A.K."/>
            <person name="Sharma A."/>
            <person name="Srivastava A.K."/>
            <person name="Jamali H."/>
            <person name="Yadav J."/>
            <person name="Srivastava R."/>
            <person name="Kashyap P.L."/>
            <person name="Chakdar H."/>
            <person name="Saxena A.K."/>
        </authorList>
    </citation>
    <scope>NUCLEOTIDE SEQUENCE [LARGE SCALE GENOMIC DNA]</scope>
    <source>
        <strain evidence="1 2">SC 14</strain>
    </source>
</reference>
<protein>
    <recommendedName>
        <fullName evidence="3">KAP NTPase domain-containing protein</fullName>
    </recommendedName>
</protein>
<comment type="caution">
    <text evidence="1">The sequence shown here is derived from an EMBL/GenBank/DDBJ whole genome shotgun (WGS) entry which is preliminary data.</text>
</comment>
<gene>
    <name evidence="1" type="ORF">B4O85_08555</name>
</gene>
<dbReference type="SUPFAM" id="SSF52540">
    <property type="entry name" value="P-loop containing nucleoside triphosphate hydrolases"/>
    <property type="match status" value="1"/>
</dbReference>
<evidence type="ECO:0000313" key="1">
    <source>
        <dbReference type="EMBL" id="RXE53535.1"/>
    </source>
</evidence>
<dbReference type="Gene3D" id="3.40.50.300">
    <property type="entry name" value="P-loop containing nucleotide triphosphate hydrolases"/>
    <property type="match status" value="1"/>
</dbReference>
<dbReference type="Proteomes" id="UP000290481">
    <property type="component" value="Unassembled WGS sequence"/>
</dbReference>
<organism evidence="1 2">
    <name type="scientific">Pseudomonas azotoformans</name>
    <dbReference type="NCBI Taxonomy" id="47878"/>
    <lineage>
        <taxon>Bacteria</taxon>
        <taxon>Pseudomonadati</taxon>
        <taxon>Pseudomonadota</taxon>
        <taxon>Gammaproteobacteria</taxon>
        <taxon>Pseudomonadales</taxon>
        <taxon>Pseudomonadaceae</taxon>
        <taxon>Pseudomonas</taxon>
    </lineage>
</organism>
<evidence type="ECO:0000313" key="2">
    <source>
        <dbReference type="Proteomes" id="UP000290481"/>
    </source>
</evidence>
<evidence type="ECO:0008006" key="3">
    <source>
        <dbReference type="Google" id="ProtNLM"/>
    </source>
</evidence>
<dbReference type="InterPro" id="IPR027417">
    <property type="entry name" value="P-loop_NTPase"/>
</dbReference>
<name>A0A4Q0HW79_PSEAZ</name>
<proteinExistence type="predicted"/>